<accession>T1FA46</accession>
<evidence type="ECO:0000313" key="2">
    <source>
        <dbReference type="EnsemblMetazoa" id="HelroP176091"/>
    </source>
</evidence>
<dbReference type="EMBL" id="AMQM01005543">
    <property type="status" value="NOT_ANNOTATED_CDS"/>
    <property type="molecule type" value="Genomic_DNA"/>
</dbReference>
<evidence type="ECO:0000313" key="3">
    <source>
        <dbReference type="Proteomes" id="UP000015101"/>
    </source>
</evidence>
<protein>
    <recommendedName>
        <fullName evidence="4">Reverse transcriptase domain-containing protein</fullName>
    </recommendedName>
</protein>
<dbReference type="CTD" id="20205695"/>
<organism evidence="2 3">
    <name type="scientific">Helobdella robusta</name>
    <name type="common">Californian leech</name>
    <dbReference type="NCBI Taxonomy" id="6412"/>
    <lineage>
        <taxon>Eukaryota</taxon>
        <taxon>Metazoa</taxon>
        <taxon>Spiralia</taxon>
        <taxon>Lophotrochozoa</taxon>
        <taxon>Annelida</taxon>
        <taxon>Clitellata</taxon>
        <taxon>Hirudinea</taxon>
        <taxon>Rhynchobdellida</taxon>
        <taxon>Glossiphoniidae</taxon>
        <taxon>Helobdella</taxon>
    </lineage>
</organism>
<gene>
    <name evidence="2" type="primary">20205695</name>
    <name evidence="1" type="ORF">HELRODRAFT_176091</name>
</gene>
<dbReference type="GeneID" id="20205695"/>
<dbReference type="InParanoid" id="T1FA46"/>
<evidence type="ECO:0008006" key="4">
    <source>
        <dbReference type="Google" id="ProtNLM"/>
    </source>
</evidence>
<reference evidence="1 3" key="2">
    <citation type="journal article" date="2013" name="Nature">
        <title>Insights into bilaterian evolution from three spiralian genomes.</title>
        <authorList>
            <person name="Simakov O."/>
            <person name="Marletaz F."/>
            <person name="Cho S.J."/>
            <person name="Edsinger-Gonzales E."/>
            <person name="Havlak P."/>
            <person name="Hellsten U."/>
            <person name="Kuo D.H."/>
            <person name="Larsson T."/>
            <person name="Lv J."/>
            <person name="Arendt D."/>
            <person name="Savage R."/>
            <person name="Osoegawa K."/>
            <person name="de Jong P."/>
            <person name="Grimwood J."/>
            <person name="Chapman J.A."/>
            <person name="Shapiro H."/>
            <person name="Aerts A."/>
            <person name="Otillar R.P."/>
            <person name="Terry A.Y."/>
            <person name="Boore J.L."/>
            <person name="Grigoriev I.V."/>
            <person name="Lindberg D.R."/>
            <person name="Seaver E.C."/>
            <person name="Weisblat D.A."/>
            <person name="Putnam N.H."/>
            <person name="Rokhsar D.S."/>
        </authorList>
    </citation>
    <scope>NUCLEOTIDE SEQUENCE</scope>
</reference>
<keyword evidence="3" id="KW-1185">Reference proteome</keyword>
<dbReference type="EMBL" id="KB096983">
    <property type="protein sequence ID" value="ESO00239.1"/>
    <property type="molecule type" value="Genomic_DNA"/>
</dbReference>
<dbReference type="OrthoDB" id="6255742at2759"/>
<reference evidence="3" key="1">
    <citation type="submission" date="2012-12" db="EMBL/GenBank/DDBJ databases">
        <authorList>
            <person name="Hellsten U."/>
            <person name="Grimwood J."/>
            <person name="Chapman J.A."/>
            <person name="Shapiro H."/>
            <person name="Aerts A."/>
            <person name="Otillar R.P."/>
            <person name="Terry A.Y."/>
            <person name="Boore J.L."/>
            <person name="Simakov O."/>
            <person name="Marletaz F."/>
            <person name="Cho S.-J."/>
            <person name="Edsinger-Gonzales E."/>
            <person name="Havlak P."/>
            <person name="Kuo D.-H."/>
            <person name="Larsson T."/>
            <person name="Lv J."/>
            <person name="Arendt D."/>
            <person name="Savage R."/>
            <person name="Osoegawa K."/>
            <person name="de Jong P."/>
            <person name="Lindberg D.R."/>
            <person name="Seaver E.C."/>
            <person name="Weisblat D.A."/>
            <person name="Putnam N.H."/>
            <person name="Grigoriev I.V."/>
            <person name="Rokhsar D.S."/>
        </authorList>
    </citation>
    <scope>NUCLEOTIDE SEQUENCE</scope>
</reference>
<dbReference type="RefSeq" id="XP_009021673.1">
    <property type="nucleotide sequence ID" value="XM_009023425.1"/>
</dbReference>
<dbReference type="KEGG" id="hro:HELRODRAFT_176091"/>
<dbReference type="AlphaFoldDB" id="T1FA46"/>
<sequence length="116" mass="13620">MWKKLRAPDNKGFREGCILSPILFNIILDYILKRLDRLEDLEKSVAPLDTHDAEYADKTYLMSKCFLMIIIDNNIDNSILDYRKQVKQAQYAKMYIYVYKNGIKLNKNKSIKPGLV</sequence>
<name>T1FA46_HELRO</name>
<dbReference type="Proteomes" id="UP000015101">
    <property type="component" value="Unassembled WGS sequence"/>
</dbReference>
<evidence type="ECO:0000313" key="1">
    <source>
        <dbReference type="EMBL" id="ESO00239.1"/>
    </source>
</evidence>
<dbReference type="EnsemblMetazoa" id="HelroT176091">
    <property type="protein sequence ID" value="HelroP176091"/>
    <property type="gene ID" value="HelroG176091"/>
</dbReference>
<proteinExistence type="predicted"/>
<reference evidence="2" key="3">
    <citation type="submission" date="2015-06" db="UniProtKB">
        <authorList>
            <consortium name="EnsemblMetazoa"/>
        </authorList>
    </citation>
    <scope>IDENTIFICATION</scope>
</reference>
<dbReference type="HOGENOM" id="CLU_2099498_0_0_1"/>